<protein>
    <submittedName>
        <fullName evidence="12">FAD-dependent oxidoreductase</fullName>
    </submittedName>
</protein>
<dbReference type="InterPro" id="IPR051793">
    <property type="entry name" value="NADH:flavin_oxidoreductase"/>
</dbReference>
<dbReference type="GO" id="GO:0016491">
    <property type="term" value="F:oxidoreductase activity"/>
    <property type="evidence" value="ECO:0007669"/>
    <property type="project" value="UniProtKB-KW"/>
</dbReference>
<keyword evidence="6" id="KW-0479">Metal-binding</keyword>
<dbReference type="InterPro" id="IPR023753">
    <property type="entry name" value="FAD/NAD-binding_dom"/>
</dbReference>
<proteinExistence type="inferred from homology"/>
<sequence length="644" mass="69872">MLDNLFKPFKIGNCEIPNRLVVPAMVTNYCNPDGTITERYIRYMEEKARGGWGLIITEDYCVEPNGKGYSRIPGLYNDEQIEGSRRLCEAVHAQGSKFFCQMYHPGRQTTPIANNNTTPYAPVNDKDPMCRFQAHEMSIEEIHQLVAAFGAAAGRAKKAGFDGIELHCAHGYLLAEFLSPSANRRVDEYGGCFDNRVRIVDEIMMAMREEVGPNFPIQVRISSDDLVPGGRTIAETLELACHLEEIGFAAINCSNGMYASKAVDQIIAPMFTEHALNMDRSDRIRQVVSIPVLLSNRINDPKMADILIKMGVCDAVCMGRGSLADPYLPVKACAGKFCNIRYCIGCLQGCEWPILEDGDVTCLVNPRVGREIENDLALVKEPKKVMVIGAGPAGLIAAETAAKRGHAVTVYEATDHLGGQFRSAAFPVGKGELATFVSQLRDSLEELNVPIKMQCPVSEDLIAAEKPDAIVVATGAKPLMPSIPGMDGKNVVTAEDILLGNVEIADGPIVVCGGGEVGAETAHFITRLNSDVTVLEMQDEILNDMMPFTKSVLLGMMAEAKIDVRTNATVKEITADSVIYTDKNGNECQVKASQVVAGFGYRSFNPLEDVARKYCDNVQVIGGAVKAGNAITATREGYEAGLAI</sequence>
<evidence type="ECO:0000256" key="6">
    <source>
        <dbReference type="ARBA" id="ARBA00022723"/>
    </source>
</evidence>
<evidence type="ECO:0000259" key="11">
    <source>
        <dbReference type="Pfam" id="PF07992"/>
    </source>
</evidence>
<evidence type="ECO:0000256" key="3">
    <source>
        <dbReference type="ARBA" id="ARBA00011048"/>
    </source>
</evidence>
<dbReference type="PRINTS" id="PR00469">
    <property type="entry name" value="PNDRDTASEII"/>
</dbReference>
<dbReference type="Proteomes" id="UP000824078">
    <property type="component" value="Unassembled WGS sequence"/>
</dbReference>
<dbReference type="GO" id="GO:0046872">
    <property type="term" value="F:metal ion binding"/>
    <property type="evidence" value="ECO:0007669"/>
    <property type="project" value="UniProtKB-KW"/>
</dbReference>
<reference evidence="12" key="1">
    <citation type="submission" date="2020-10" db="EMBL/GenBank/DDBJ databases">
        <authorList>
            <person name="Gilroy R."/>
        </authorList>
    </citation>
    <scope>NUCLEOTIDE SEQUENCE</scope>
    <source>
        <strain evidence="12">ChiHjej12B11-29160</strain>
    </source>
</reference>
<reference evidence="12" key="2">
    <citation type="journal article" date="2021" name="PeerJ">
        <title>Extensive microbial diversity within the chicken gut microbiome revealed by metagenomics and culture.</title>
        <authorList>
            <person name="Gilroy R."/>
            <person name="Ravi A."/>
            <person name="Getino M."/>
            <person name="Pursley I."/>
            <person name="Horton D.L."/>
            <person name="Alikhan N.F."/>
            <person name="Baker D."/>
            <person name="Gharbi K."/>
            <person name="Hall N."/>
            <person name="Watson M."/>
            <person name="Adriaenssens E.M."/>
            <person name="Foster-Nyarko E."/>
            <person name="Jarju S."/>
            <person name="Secka A."/>
            <person name="Antonio M."/>
            <person name="Oren A."/>
            <person name="Chaudhuri R.R."/>
            <person name="La Ragione R."/>
            <person name="Hildebrand F."/>
            <person name="Pallen M.J."/>
        </authorList>
    </citation>
    <scope>NUCLEOTIDE SEQUENCE</scope>
    <source>
        <strain evidence="12">ChiHjej12B11-29160</strain>
    </source>
</reference>
<dbReference type="PRINTS" id="PR00368">
    <property type="entry name" value="FADPNR"/>
</dbReference>
<dbReference type="Gene3D" id="3.50.50.60">
    <property type="entry name" value="FAD/NAD(P)-binding domain"/>
    <property type="match status" value="1"/>
</dbReference>
<dbReference type="CDD" id="cd02803">
    <property type="entry name" value="OYE_like_FMN_family"/>
    <property type="match status" value="1"/>
</dbReference>
<accession>A0A9D1HX68</accession>
<feature type="domain" description="FAD/NAD(P)-binding" evidence="11">
    <location>
        <begin position="383"/>
        <end position="604"/>
    </location>
</feature>
<evidence type="ECO:0000256" key="7">
    <source>
        <dbReference type="ARBA" id="ARBA00023002"/>
    </source>
</evidence>
<keyword evidence="8" id="KW-0408">Iron</keyword>
<dbReference type="PANTHER" id="PTHR42917:SF2">
    <property type="entry name" value="2,4-DIENOYL-COA REDUCTASE [(2E)-ENOYL-COA-PRODUCING]"/>
    <property type="match status" value="1"/>
</dbReference>
<keyword evidence="4" id="KW-0285">Flavoprotein</keyword>
<comment type="similarity">
    <text evidence="3">In the N-terminal section; belongs to the NADH:flavin oxidoreductase/NADH oxidase family.</text>
</comment>
<organism evidence="12 13">
    <name type="scientific">Candidatus Coprovicinus avistercoris</name>
    <dbReference type="NCBI Taxonomy" id="2840754"/>
    <lineage>
        <taxon>Bacteria</taxon>
        <taxon>Bacillati</taxon>
        <taxon>Actinomycetota</taxon>
        <taxon>Coriobacteriia</taxon>
        <taxon>Coriobacteriales</taxon>
        <taxon>Coriobacteriaceae</taxon>
        <taxon>Coriobacteriaceae incertae sedis</taxon>
        <taxon>Candidatus Coprovicinus</taxon>
    </lineage>
</organism>
<dbReference type="AlphaFoldDB" id="A0A9D1HX68"/>
<keyword evidence="9" id="KW-0411">Iron-sulfur</keyword>
<evidence type="ECO:0000256" key="8">
    <source>
        <dbReference type="ARBA" id="ARBA00023004"/>
    </source>
</evidence>
<dbReference type="InterPro" id="IPR001155">
    <property type="entry name" value="OxRdtase_FMN_N"/>
</dbReference>
<evidence type="ECO:0000256" key="1">
    <source>
        <dbReference type="ARBA" id="ARBA00001917"/>
    </source>
</evidence>
<dbReference type="EMBL" id="DVMQ01000014">
    <property type="protein sequence ID" value="HIU24169.1"/>
    <property type="molecule type" value="Genomic_DNA"/>
</dbReference>
<evidence type="ECO:0000259" key="10">
    <source>
        <dbReference type="Pfam" id="PF00724"/>
    </source>
</evidence>
<feature type="domain" description="NADH:flavin oxidoreductase/NADH oxidase N-terminal" evidence="10">
    <location>
        <begin position="4"/>
        <end position="333"/>
    </location>
</feature>
<keyword evidence="7" id="KW-0560">Oxidoreductase</keyword>
<dbReference type="GO" id="GO:0010181">
    <property type="term" value="F:FMN binding"/>
    <property type="evidence" value="ECO:0007669"/>
    <property type="project" value="InterPro"/>
</dbReference>
<evidence type="ECO:0000313" key="12">
    <source>
        <dbReference type="EMBL" id="HIU24169.1"/>
    </source>
</evidence>
<gene>
    <name evidence="12" type="ORF">IAD17_04545</name>
</gene>
<dbReference type="Gene3D" id="3.20.20.70">
    <property type="entry name" value="Aldolase class I"/>
    <property type="match status" value="1"/>
</dbReference>
<dbReference type="Pfam" id="PF00724">
    <property type="entry name" value="Oxidored_FMN"/>
    <property type="match status" value="1"/>
</dbReference>
<evidence type="ECO:0000256" key="4">
    <source>
        <dbReference type="ARBA" id="ARBA00022630"/>
    </source>
</evidence>
<dbReference type="SUPFAM" id="SSF51905">
    <property type="entry name" value="FAD/NAD(P)-binding domain"/>
    <property type="match status" value="1"/>
</dbReference>
<keyword evidence="5" id="KW-0288">FMN</keyword>
<dbReference type="GO" id="GO:0051536">
    <property type="term" value="F:iron-sulfur cluster binding"/>
    <property type="evidence" value="ECO:0007669"/>
    <property type="project" value="UniProtKB-KW"/>
</dbReference>
<dbReference type="InterPro" id="IPR036188">
    <property type="entry name" value="FAD/NAD-bd_sf"/>
</dbReference>
<evidence type="ECO:0000256" key="2">
    <source>
        <dbReference type="ARBA" id="ARBA00001966"/>
    </source>
</evidence>
<dbReference type="InterPro" id="IPR013785">
    <property type="entry name" value="Aldolase_TIM"/>
</dbReference>
<dbReference type="PANTHER" id="PTHR42917">
    <property type="entry name" value="2,4-DIENOYL-COA REDUCTASE"/>
    <property type="match status" value="1"/>
</dbReference>
<comment type="cofactor">
    <cofactor evidence="2">
        <name>[4Fe-4S] cluster</name>
        <dbReference type="ChEBI" id="CHEBI:49883"/>
    </cofactor>
</comment>
<name>A0A9D1HX68_9ACTN</name>
<comment type="cofactor">
    <cofactor evidence="1">
        <name>FMN</name>
        <dbReference type="ChEBI" id="CHEBI:58210"/>
    </cofactor>
</comment>
<dbReference type="SUPFAM" id="SSF51395">
    <property type="entry name" value="FMN-linked oxidoreductases"/>
    <property type="match status" value="1"/>
</dbReference>
<evidence type="ECO:0000313" key="13">
    <source>
        <dbReference type="Proteomes" id="UP000824078"/>
    </source>
</evidence>
<evidence type="ECO:0000256" key="5">
    <source>
        <dbReference type="ARBA" id="ARBA00022643"/>
    </source>
</evidence>
<dbReference type="Gene3D" id="3.40.50.720">
    <property type="entry name" value="NAD(P)-binding Rossmann-like Domain"/>
    <property type="match status" value="1"/>
</dbReference>
<dbReference type="Pfam" id="PF07992">
    <property type="entry name" value="Pyr_redox_2"/>
    <property type="match status" value="1"/>
</dbReference>
<comment type="caution">
    <text evidence="12">The sequence shown here is derived from an EMBL/GenBank/DDBJ whole genome shotgun (WGS) entry which is preliminary data.</text>
</comment>
<evidence type="ECO:0000256" key="9">
    <source>
        <dbReference type="ARBA" id="ARBA00023014"/>
    </source>
</evidence>